<protein>
    <recommendedName>
        <fullName evidence="3">Transposase/IS protein</fullName>
    </recommendedName>
</protein>
<sequence length="61" mass="7017">MNEQTIAKLIEMKMNGMAEAYEEQSSNRDFQRMDFDERLALLVHYSSILSIPDERTASCTG</sequence>
<dbReference type="AlphaFoldDB" id="A0A377HHK0"/>
<reference evidence="1 2" key="1">
    <citation type="submission" date="2018-06" db="EMBL/GenBank/DDBJ databases">
        <authorList>
            <consortium name="Pathogen Informatics"/>
            <person name="Doyle S."/>
        </authorList>
    </citation>
    <scope>NUCLEOTIDE SEQUENCE [LARGE SCALE GENOMIC DNA]</scope>
    <source>
        <strain evidence="1 2">NCTC13163</strain>
    </source>
</reference>
<dbReference type="EMBL" id="UGGP01000003">
    <property type="protein sequence ID" value="STO53265.1"/>
    <property type="molecule type" value="Genomic_DNA"/>
</dbReference>
<gene>
    <name evidence="1" type="ORF">NCTC13163_03246</name>
</gene>
<organism evidence="1 2">
    <name type="scientific">Exiguobacterium aurantiacum</name>
    <dbReference type="NCBI Taxonomy" id="33987"/>
    <lineage>
        <taxon>Bacteria</taxon>
        <taxon>Bacillati</taxon>
        <taxon>Bacillota</taxon>
        <taxon>Bacilli</taxon>
        <taxon>Bacillales</taxon>
        <taxon>Bacillales Family XII. Incertae Sedis</taxon>
        <taxon>Exiguobacterium</taxon>
    </lineage>
</organism>
<proteinExistence type="predicted"/>
<evidence type="ECO:0000313" key="2">
    <source>
        <dbReference type="Proteomes" id="UP000254060"/>
    </source>
</evidence>
<dbReference type="Proteomes" id="UP000254060">
    <property type="component" value="Unassembled WGS sequence"/>
</dbReference>
<evidence type="ECO:0008006" key="3">
    <source>
        <dbReference type="Google" id="ProtNLM"/>
    </source>
</evidence>
<accession>A0A377HHK0</accession>
<evidence type="ECO:0000313" key="1">
    <source>
        <dbReference type="EMBL" id="STO53265.1"/>
    </source>
</evidence>
<name>A0A377HHK0_9BACL</name>